<organism evidence="16 17">
    <name type="scientific">Pseudoalteromonas tunicata D2</name>
    <dbReference type="NCBI Taxonomy" id="87626"/>
    <lineage>
        <taxon>Bacteria</taxon>
        <taxon>Pseudomonadati</taxon>
        <taxon>Pseudomonadota</taxon>
        <taxon>Gammaproteobacteria</taxon>
        <taxon>Alteromonadales</taxon>
        <taxon>Pseudoalteromonadaceae</taxon>
        <taxon>Pseudoalteromonas</taxon>
    </lineage>
</organism>
<feature type="domain" description="Helicase ATP-binding" evidence="13">
    <location>
        <begin position="32"/>
        <end position="206"/>
    </location>
</feature>
<dbReference type="GO" id="GO:0042255">
    <property type="term" value="P:ribosome assembly"/>
    <property type="evidence" value="ECO:0007669"/>
    <property type="project" value="UniProtKB-ARBA"/>
</dbReference>
<feature type="compositionally biased region" description="Basic residues" evidence="12">
    <location>
        <begin position="402"/>
        <end position="413"/>
    </location>
</feature>
<feature type="short sequence motif" description="Q motif" evidence="10">
    <location>
        <begin position="1"/>
        <end position="29"/>
    </location>
</feature>
<dbReference type="PANTHER" id="PTHR47959:SF13">
    <property type="entry name" value="ATP-DEPENDENT RNA HELICASE RHLE"/>
    <property type="match status" value="1"/>
</dbReference>
<dbReference type="PROSITE" id="PS51195">
    <property type="entry name" value="Q_MOTIF"/>
    <property type="match status" value="1"/>
</dbReference>
<dbReference type="PROSITE" id="PS51194">
    <property type="entry name" value="HELICASE_CTER"/>
    <property type="match status" value="1"/>
</dbReference>
<dbReference type="GO" id="GO:0016787">
    <property type="term" value="F:hydrolase activity"/>
    <property type="evidence" value="ECO:0007669"/>
    <property type="project" value="UniProtKB-KW"/>
</dbReference>
<dbReference type="OrthoDB" id="9805696at2"/>
<evidence type="ECO:0000256" key="9">
    <source>
        <dbReference type="ARBA" id="ARBA00074363"/>
    </source>
</evidence>
<dbReference type="eggNOG" id="COG0513">
    <property type="taxonomic scope" value="Bacteria"/>
</dbReference>
<evidence type="ECO:0000259" key="13">
    <source>
        <dbReference type="PROSITE" id="PS51192"/>
    </source>
</evidence>
<dbReference type="GO" id="GO:0005524">
    <property type="term" value="F:ATP binding"/>
    <property type="evidence" value="ECO:0007669"/>
    <property type="project" value="UniProtKB-KW"/>
</dbReference>
<keyword evidence="5 11" id="KW-0347">Helicase</keyword>
<evidence type="ECO:0000256" key="4">
    <source>
        <dbReference type="ARBA" id="ARBA00022801"/>
    </source>
</evidence>
<feature type="domain" description="DEAD-box RNA helicase Q" evidence="15">
    <location>
        <begin position="1"/>
        <end position="29"/>
    </location>
</feature>
<reference evidence="16 17" key="1">
    <citation type="submission" date="2006-02" db="EMBL/GenBank/DDBJ databases">
        <authorList>
            <person name="Moran M.A."/>
            <person name="Kjelleberg S."/>
            <person name="Egan S."/>
            <person name="Saunders N."/>
            <person name="Thomas T."/>
            <person name="Ferriera S."/>
            <person name="Johnson J."/>
            <person name="Kravitz S."/>
            <person name="Halpern A."/>
            <person name="Remington K."/>
            <person name="Beeson K."/>
            <person name="Tran B."/>
            <person name="Rogers Y.-H."/>
            <person name="Friedman R."/>
            <person name="Venter J.C."/>
        </authorList>
    </citation>
    <scope>NUCLEOTIDE SEQUENCE [LARGE SCALE GENOMIC DNA]</scope>
    <source>
        <strain evidence="16 17">D2</strain>
    </source>
</reference>
<dbReference type="CDD" id="cd00268">
    <property type="entry name" value="DEADc"/>
    <property type="match status" value="1"/>
</dbReference>
<evidence type="ECO:0000256" key="2">
    <source>
        <dbReference type="ARBA" id="ARBA00022490"/>
    </source>
</evidence>
<dbReference type="SMART" id="SM00490">
    <property type="entry name" value="HELICc"/>
    <property type="match status" value="1"/>
</dbReference>
<gene>
    <name evidence="16" type="ORF">PTD2_20192</name>
</gene>
<dbReference type="STRING" id="87626.PTD2_20192"/>
<dbReference type="AlphaFoldDB" id="A4C9W4"/>
<keyword evidence="2" id="KW-0963">Cytoplasm</keyword>
<evidence type="ECO:0000256" key="6">
    <source>
        <dbReference type="ARBA" id="ARBA00022840"/>
    </source>
</evidence>
<comment type="catalytic activity">
    <reaction evidence="8">
        <text>ATP + H2O = ADP + phosphate + H(+)</text>
        <dbReference type="Rhea" id="RHEA:13065"/>
        <dbReference type="ChEBI" id="CHEBI:15377"/>
        <dbReference type="ChEBI" id="CHEBI:15378"/>
        <dbReference type="ChEBI" id="CHEBI:30616"/>
        <dbReference type="ChEBI" id="CHEBI:43474"/>
        <dbReference type="ChEBI" id="CHEBI:456216"/>
        <dbReference type="EC" id="3.6.4.13"/>
    </reaction>
</comment>
<keyword evidence="4 11" id="KW-0378">Hydrolase</keyword>
<keyword evidence="3 11" id="KW-0547">Nucleotide-binding</keyword>
<evidence type="ECO:0000256" key="1">
    <source>
        <dbReference type="ARBA" id="ARBA00012552"/>
    </source>
</evidence>
<dbReference type="InterPro" id="IPR044742">
    <property type="entry name" value="DEAD/DEAH_RhlB"/>
</dbReference>
<comment type="caution">
    <text evidence="16">The sequence shown here is derived from an EMBL/GenBank/DDBJ whole genome shotgun (WGS) entry which is preliminary data.</text>
</comment>
<evidence type="ECO:0000313" key="17">
    <source>
        <dbReference type="Proteomes" id="UP000006201"/>
    </source>
</evidence>
<name>A4C9W4_9GAMM</name>
<accession>A4C9W4</accession>
<keyword evidence="17" id="KW-1185">Reference proteome</keyword>
<dbReference type="Proteomes" id="UP000006201">
    <property type="component" value="Unassembled WGS sequence"/>
</dbReference>
<evidence type="ECO:0000256" key="8">
    <source>
        <dbReference type="ARBA" id="ARBA00047984"/>
    </source>
</evidence>
<evidence type="ECO:0000256" key="3">
    <source>
        <dbReference type="ARBA" id="ARBA00022741"/>
    </source>
</evidence>
<dbReference type="FunFam" id="3.40.50.300:FF:000108">
    <property type="entry name" value="ATP-dependent RNA helicase RhlE"/>
    <property type="match status" value="1"/>
</dbReference>
<dbReference type="SUPFAM" id="SSF52540">
    <property type="entry name" value="P-loop containing nucleoside triphosphate hydrolases"/>
    <property type="match status" value="1"/>
</dbReference>
<dbReference type="PANTHER" id="PTHR47959">
    <property type="entry name" value="ATP-DEPENDENT RNA HELICASE RHLE-RELATED"/>
    <property type="match status" value="1"/>
</dbReference>
<dbReference type="GO" id="GO:0003724">
    <property type="term" value="F:RNA helicase activity"/>
    <property type="evidence" value="ECO:0007669"/>
    <property type="project" value="UniProtKB-EC"/>
</dbReference>
<evidence type="ECO:0000259" key="15">
    <source>
        <dbReference type="PROSITE" id="PS51195"/>
    </source>
</evidence>
<proteinExistence type="inferred from homology"/>
<dbReference type="InterPro" id="IPR027417">
    <property type="entry name" value="P-loop_NTPase"/>
</dbReference>
<dbReference type="GO" id="GO:0003676">
    <property type="term" value="F:nucleic acid binding"/>
    <property type="evidence" value="ECO:0007669"/>
    <property type="project" value="InterPro"/>
</dbReference>
<dbReference type="PROSITE" id="PS00039">
    <property type="entry name" value="DEAD_ATP_HELICASE"/>
    <property type="match status" value="1"/>
</dbReference>
<dbReference type="InterPro" id="IPR014001">
    <property type="entry name" value="Helicase_ATP-bd"/>
</dbReference>
<dbReference type="Pfam" id="PF00271">
    <property type="entry name" value="Helicase_C"/>
    <property type="match status" value="1"/>
</dbReference>
<dbReference type="Gene3D" id="3.40.50.300">
    <property type="entry name" value="P-loop containing nucleotide triphosphate hydrolases"/>
    <property type="match status" value="2"/>
</dbReference>
<evidence type="ECO:0000259" key="14">
    <source>
        <dbReference type="PROSITE" id="PS51194"/>
    </source>
</evidence>
<dbReference type="CDD" id="cd18787">
    <property type="entry name" value="SF2_C_DEAD"/>
    <property type="match status" value="1"/>
</dbReference>
<dbReference type="InterPro" id="IPR001650">
    <property type="entry name" value="Helicase_C-like"/>
</dbReference>
<comment type="similarity">
    <text evidence="7 11">Belongs to the DEAD box helicase family.</text>
</comment>
<evidence type="ECO:0000313" key="16">
    <source>
        <dbReference type="EMBL" id="EAR28172.1"/>
    </source>
</evidence>
<dbReference type="GO" id="GO:0005829">
    <property type="term" value="C:cytosol"/>
    <property type="evidence" value="ECO:0007669"/>
    <property type="project" value="TreeGrafter"/>
</dbReference>
<sequence length="413" mass="45230">MSFDALGLCDELVKAVTEQGYTQPTPIQVEAIPVVLRLRDVMAVANTGTGKTAGFTLPMVQLLSGGAIAQPKSVRALVITPTRELAAQVAQNVQDYSRHTNISSAVVFGGVRIEPQIAQLATGVDVLVATPGRLVDLYNQQAINFNQLELLVLDEADRMLDLGFIDDIRHIQTLLPSERQTLMFSATFSDEIKSLAKGMLNNPQLIEVSPVNSTVDTVKQKIYPVDKTRKSEALIYLLKKHQWRQVLVFSRTKQGADSLVTQLNNAGINSASIHANRTQHARTHALNGFKSGEIKVLVATDIASRGIDVNQLPCVINLDLPYVAEDYVHRIGRTGRAGTAGLAISLFSIDESNQLQAIERLLGRTLAREVLPNFAPSEKKAVSKFDDDEYGNFEPDPEPRSGKGKSQKRKGKR</sequence>
<dbReference type="EC" id="3.6.4.13" evidence="1"/>
<dbReference type="GO" id="GO:0009266">
    <property type="term" value="P:response to temperature stimulus"/>
    <property type="evidence" value="ECO:0007669"/>
    <property type="project" value="UniProtKB-ARBA"/>
</dbReference>
<evidence type="ECO:0000256" key="10">
    <source>
        <dbReference type="PROSITE-ProRule" id="PRU00552"/>
    </source>
</evidence>
<dbReference type="PROSITE" id="PS51192">
    <property type="entry name" value="HELICASE_ATP_BIND_1"/>
    <property type="match status" value="1"/>
</dbReference>
<dbReference type="Pfam" id="PF00270">
    <property type="entry name" value="DEAD"/>
    <property type="match status" value="1"/>
</dbReference>
<dbReference type="InterPro" id="IPR014014">
    <property type="entry name" value="RNA_helicase_DEAD_Q_motif"/>
</dbReference>
<dbReference type="EMBL" id="AAOH01000004">
    <property type="protein sequence ID" value="EAR28172.1"/>
    <property type="molecule type" value="Genomic_DNA"/>
</dbReference>
<evidence type="ECO:0000256" key="5">
    <source>
        <dbReference type="ARBA" id="ARBA00022806"/>
    </source>
</evidence>
<dbReference type="InterPro" id="IPR050079">
    <property type="entry name" value="DEAD_box_RNA_helicase"/>
</dbReference>
<dbReference type="InterPro" id="IPR011545">
    <property type="entry name" value="DEAD/DEAH_box_helicase_dom"/>
</dbReference>
<dbReference type="HOGENOM" id="CLU_003041_28_3_6"/>
<feature type="domain" description="Helicase C-terminal" evidence="14">
    <location>
        <begin position="230"/>
        <end position="378"/>
    </location>
</feature>
<evidence type="ECO:0000256" key="12">
    <source>
        <dbReference type="SAM" id="MobiDB-lite"/>
    </source>
</evidence>
<evidence type="ECO:0000256" key="7">
    <source>
        <dbReference type="ARBA" id="ARBA00038437"/>
    </source>
</evidence>
<dbReference type="RefSeq" id="WP_009840004.1">
    <property type="nucleotide sequence ID" value="NZ_CH959301.1"/>
</dbReference>
<keyword evidence="6 11" id="KW-0067">ATP-binding</keyword>
<dbReference type="SMART" id="SM00487">
    <property type="entry name" value="DEXDc"/>
    <property type="match status" value="1"/>
</dbReference>
<protein>
    <recommendedName>
        <fullName evidence="9">DEAD-box ATP-dependent RNA helicase RhpA</fullName>
        <ecNumber evidence="1">3.6.4.13</ecNumber>
    </recommendedName>
</protein>
<evidence type="ECO:0000256" key="11">
    <source>
        <dbReference type="RuleBase" id="RU000492"/>
    </source>
</evidence>
<dbReference type="InterPro" id="IPR000629">
    <property type="entry name" value="RNA-helicase_DEAD-box_CS"/>
</dbReference>
<feature type="region of interest" description="Disordered" evidence="12">
    <location>
        <begin position="382"/>
        <end position="413"/>
    </location>
</feature>